<dbReference type="Gene3D" id="1.20.120.1530">
    <property type="match status" value="2"/>
</dbReference>
<gene>
    <name evidence="7" type="ORF">E2N92_07485</name>
</gene>
<dbReference type="Gene3D" id="1.10.287.950">
    <property type="entry name" value="Methyl-accepting chemotaxis protein"/>
    <property type="match status" value="1"/>
</dbReference>
<dbReference type="CDD" id="cd11386">
    <property type="entry name" value="MCP_signal"/>
    <property type="match status" value="1"/>
</dbReference>
<dbReference type="Pfam" id="PF18947">
    <property type="entry name" value="HAMP_2"/>
    <property type="match status" value="2"/>
</dbReference>
<dbReference type="AlphaFoldDB" id="A0A8G1EG08"/>
<dbReference type="PRINTS" id="PR00260">
    <property type="entry name" value="CHEMTRNSDUCR"/>
</dbReference>
<name>A0A8G1EG08_9EURY</name>
<feature type="region of interest" description="Disordered" evidence="4">
    <location>
        <begin position="1"/>
        <end position="43"/>
    </location>
</feature>
<evidence type="ECO:0000256" key="3">
    <source>
        <dbReference type="PROSITE-ProRule" id="PRU00284"/>
    </source>
</evidence>
<dbReference type="EMBL" id="CP037968">
    <property type="protein sequence ID" value="QYZ79290.1"/>
    <property type="molecule type" value="Genomic_DNA"/>
</dbReference>
<dbReference type="GO" id="GO:0004888">
    <property type="term" value="F:transmembrane signaling receptor activity"/>
    <property type="evidence" value="ECO:0007669"/>
    <property type="project" value="InterPro"/>
</dbReference>
<evidence type="ECO:0000313" key="7">
    <source>
        <dbReference type="EMBL" id="QYZ79290.1"/>
    </source>
</evidence>
<dbReference type="InterPro" id="IPR000014">
    <property type="entry name" value="PAS"/>
</dbReference>
<dbReference type="SMART" id="SM00283">
    <property type="entry name" value="MA"/>
    <property type="match status" value="1"/>
</dbReference>
<comment type="similarity">
    <text evidence="2">Belongs to the methyl-accepting chemotaxis (MCP) protein family.</text>
</comment>
<dbReference type="PANTHER" id="PTHR32089">
    <property type="entry name" value="METHYL-ACCEPTING CHEMOTAXIS PROTEIN MCPB"/>
    <property type="match status" value="1"/>
</dbReference>
<dbReference type="InterPro" id="IPR013656">
    <property type="entry name" value="PAS_4"/>
</dbReference>
<dbReference type="GO" id="GO:0006935">
    <property type="term" value="P:chemotaxis"/>
    <property type="evidence" value="ECO:0007669"/>
    <property type="project" value="InterPro"/>
</dbReference>
<keyword evidence="1 3" id="KW-0807">Transducer</keyword>
<evidence type="ECO:0000259" key="6">
    <source>
        <dbReference type="PROSITE" id="PS50112"/>
    </source>
</evidence>
<evidence type="ECO:0000259" key="5">
    <source>
        <dbReference type="PROSITE" id="PS50111"/>
    </source>
</evidence>
<reference evidence="7" key="1">
    <citation type="journal article" date="2005" name="Int. J. Syst. Evol. Microbiol.">
        <title>Methanofollis formosanus sp. nov., isolated from a fish pond.</title>
        <authorList>
            <person name="Wu S.Y."/>
            <person name="Chen S.C."/>
            <person name="Lai M.C."/>
        </authorList>
    </citation>
    <scope>NUCLEOTIDE SEQUENCE</scope>
    <source>
        <strain evidence="7">ML15</strain>
    </source>
</reference>
<dbReference type="PROSITE" id="PS50112">
    <property type="entry name" value="PAS"/>
    <property type="match status" value="1"/>
</dbReference>
<feature type="domain" description="PAS" evidence="6">
    <location>
        <begin position="56"/>
        <end position="93"/>
    </location>
</feature>
<evidence type="ECO:0000256" key="4">
    <source>
        <dbReference type="SAM" id="MobiDB-lite"/>
    </source>
</evidence>
<dbReference type="SUPFAM" id="SSF58104">
    <property type="entry name" value="Methyl-accepting chemotaxis protein (MCP) signaling domain"/>
    <property type="match status" value="1"/>
</dbReference>
<dbReference type="NCBIfam" id="TIGR00229">
    <property type="entry name" value="sensory_box"/>
    <property type="match status" value="1"/>
</dbReference>
<dbReference type="Pfam" id="PF00015">
    <property type="entry name" value="MCPsignal"/>
    <property type="match status" value="1"/>
</dbReference>
<dbReference type="GO" id="GO:0007165">
    <property type="term" value="P:signal transduction"/>
    <property type="evidence" value="ECO:0007669"/>
    <property type="project" value="UniProtKB-KW"/>
</dbReference>
<organism evidence="7 8">
    <name type="scientific">Methanofollis formosanus</name>
    <dbReference type="NCBI Taxonomy" id="299308"/>
    <lineage>
        <taxon>Archaea</taxon>
        <taxon>Methanobacteriati</taxon>
        <taxon>Methanobacteriota</taxon>
        <taxon>Stenosarchaea group</taxon>
        <taxon>Methanomicrobia</taxon>
        <taxon>Methanomicrobiales</taxon>
        <taxon>Methanomicrobiaceae</taxon>
        <taxon>Methanofollis</taxon>
    </lineage>
</organism>
<dbReference type="KEGG" id="mfk:E2N92_07485"/>
<evidence type="ECO:0000256" key="2">
    <source>
        <dbReference type="ARBA" id="ARBA00029447"/>
    </source>
</evidence>
<evidence type="ECO:0000313" key="8">
    <source>
        <dbReference type="Proteomes" id="UP000826709"/>
    </source>
</evidence>
<keyword evidence="8" id="KW-1185">Reference proteome</keyword>
<dbReference type="InterPro" id="IPR003660">
    <property type="entry name" value="HAMP_dom"/>
</dbReference>
<proteinExistence type="inferred from homology"/>
<dbReference type="Gene3D" id="3.30.450.20">
    <property type="entry name" value="PAS domain"/>
    <property type="match status" value="1"/>
</dbReference>
<evidence type="ECO:0000256" key="1">
    <source>
        <dbReference type="ARBA" id="ARBA00023224"/>
    </source>
</evidence>
<protein>
    <submittedName>
        <fullName evidence="7">PAS domain-containing protein</fullName>
    </submittedName>
</protein>
<accession>A0A8G1EG08</accession>
<dbReference type="PANTHER" id="PTHR32089:SF112">
    <property type="entry name" value="LYSOZYME-LIKE PROTEIN-RELATED"/>
    <property type="match status" value="1"/>
</dbReference>
<dbReference type="CDD" id="cd00130">
    <property type="entry name" value="PAS"/>
    <property type="match status" value="1"/>
</dbReference>
<sequence>MVSTPRGGSPWDPTESDRPHSPHPYTRQETTMPDYEDITERSQDEATRTGVILKGIDLAPAPLQIIDPEYRILYLNQAAADLIGVRAEDCIGKPCHSVFRNSLCNSEACPCRKAMKSGQTETARTELAGGCWIDCSGTPLKDESGLVIGAVESIQDVTPQVRAARDLLEVGEEAQQGNLSVRASLDAEGDFLEIAENVNSLLDAITEPFQIAATAIEQIGRGQIPEKVTGEYEGDFKVLVDDINRCIDELAALSSANAVLKRMTVNDYTLRIEDDFNGIYAEIAAEINTVIDRLLVIQNVSTNIAAGDLSDLENLKKVGRRSENDRMLPALITMEESLTALVEDTERLAEAGAAGNLSVRADVTRHKGSFAEAMNGVNRLFDVVVQPLEEGMKVAASLAEGDYTRPFSEEIQVSGDFKRFKDSLNEIIVKGNAVFRKVQDAAEQVQYGTLEASKGGDQIAKAAEQVANTSQQCADLNKTTLTKMEEISRRISDLSASNEEVASTSQEILSRAELVAQKGRDTQGLGREANEKITVVEKIAHESVEDITQLNDEMHEINKIVKLITDISNQTNLLALNAAIEAARAGEHGRGFAVVAGEVRNLAGESKKATNDIENLISSIQGKSEKTATAISSANNEITASVQSVNNAILALNEIVEGAVAVTHDMGEIARAIEDQANTTNTVVQIVEDGTMMTRESLNQVEDLAALAEETSASTEEIGSAVHELNRLASDLADEMKKFRV</sequence>
<dbReference type="Proteomes" id="UP000826709">
    <property type="component" value="Chromosome"/>
</dbReference>
<dbReference type="InterPro" id="IPR035965">
    <property type="entry name" value="PAS-like_dom_sf"/>
</dbReference>
<dbReference type="PROSITE" id="PS50111">
    <property type="entry name" value="CHEMOTAXIS_TRANSDUC_2"/>
    <property type="match status" value="1"/>
</dbReference>
<dbReference type="InterPro" id="IPR004089">
    <property type="entry name" value="MCPsignal_dom"/>
</dbReference>
<dbReference type="SUPFAM" id="SSF55785">
    <property type="entry name" value="PYP-like sensor domain (PAS domain)"/>
    <property type="match status" value="1"/>
</dbReference>
<dbReference type="InterPro" id="IPR004090">
    <property type="entry name" value="Chemotax_Me-accpt_rcpt"/>
</dbReference>
<dbReference type="GO" id="GO:0016020">
    <property type="term" value="C:membrane"/>
    <property type="evidence" value="ECO:0007669"/>
    <property type="project" value="InterPro"/>
</dbReference>
<dbReference type="Pfam" id="PF08448">
    <property type="entry name" value="PAS_4"/>
    <property type="match status" value="1"/>
</dbReference>
<feature type="domain" description="Methyl-accepting transducer" evidence="5">
    <location>
        <begin position="455"/>
        <end position="691"/>
    </location>
</feature>
<reference evidence="7" key="2">
    <citation type="submission" date="2019-03" db="EMBL/GenBank/DDBJ databases">
        <authorList>
            <person name="Chen S.-C."/>
            <person name="Wu S.-Y."/>
            <person name="Lai M.-C."/>
        </authorList>
    </citation>
    <scope>NUCLEOTIDE SEQUENCE</scope>
    <source>
        <strain evidence="7">ML15</strain>
    </source>
</reference>